<evidence type="ECO:0000259" key="5">
    <source>
        <dbReference type="Pfam" id="PF02350"/>
    </source>
</evidence>
<comment type="similarity">
    <text evidence="2 4">Belongs to the UDP-N-acetylglucosamine 2-epimerase family.</text>
</comment>
<dbReference type="eggNOG" id="COG0381">
    <property type="taxonomic scope" value="Bacteria"/>
</dbReference>
<dbReference type="Pfam" id="PF02350">
    <property type="entry name" value="Epimerase_2"/>
    <property type="match status" value="1"/>
</dbReference>
<gene>
    <name evidence="6" type="primary">wecB</name>
    <name evidence="6" type="ordered locus">NATL1_08581</name>
</gene>
<dbReference type="AlphaFoldDB" id="A2C1Q6"/>
<dbReference type="SUPFAM" id="SSF53756">
    <property type="entry name" value="UDP-Glycosyltransferase/glycogen phosphorylase"/>
    <property type="match status" value="1"/>
</dbReference>
<keyword evidence="1 4" id="KW-0413">Isomerase</keyword>
<sequence>MKRISVIIGTRPEAIKFGPLILAFLKTKEIDLRIISTGQHYELVDQVNELFKIVPNKNLKIMVPGQSLTKITNEVLIGLKEDFNEYPPDLVLVQGDTTSAFSAALAAFYEKIPIGHIEAGLRTNQIMLPYPEEANRRIISQIASIHFAPTKIAFENLKKESVLGEVYLTGNTVVDSLLFISEKAQIPKIKNVDFIKQKIILATVHRRENWGANLKQIAKGLKKILDEHLDYILILPMHPNKSLREPLEEILGVHERAILTESLSYNSLVGTLKHTKLLLTDSGGLQEEAPTFGVPVLVLRDSTERPEAIKAGTAKIVGSNPNKIFKEANNLLTNQKEYQKMSKAINPFGDGKASERIVKYCIEFLERNKK</sequence>
<accession>A2C1Q6</accession>
<dbReference type="Proteomes" id="UP000002592">
    <property type="component" value="Chromosome"/>
</dbReference>
<dbReference type="Gene3D" id="3.40.50.2000">
    <property type="entry name" value="Glycogen Phosphorylase B"/>
    <property type="match status" value="2"/>
</dbReference>
<dbReference type="PANTHER" id="PTHR43174">
    <property type="entry name" value="UDP-N-ACETYLGLUCOSAMINE 2-EPIMERASE"/>
    <property type="match status" value="1"/>
</dbReference>
<proteinExistence type="inferred from homology"/>
<feature type="domain" description="UDP-N-acetylglucosamine 2-epimerase" evidence="5">
    <location>
        <begin position="26"/>
        <end position="359"/>
    </location>
</feature>
<dbReference type="RefSeq" id="WP_011823561.1">
    <property type="nucleotide sequence ID" value="NC_008819.1"/>
</dbReference>
<dbReference type="PANTHER" id="PTHR43174:SF2">
    <property type="entry name" value="UDP-N-ACETYLGLUCOSAMINE 2-EPIMERASE"/>
    <property type="match status" value="1"/>
</dbReference>
<dbReference type="InterPro" id="IPR029767">
    <property type="entry name" value="WecB-like"/>
</dbReference>
<dbReference type="GO" id="GO:0008761">
    <property type="term" value="F:UDP-N-acetylglucosamine 2-epimerase activity"/>
    <property type="evidence" value="ECO:0007669"/>
    <property type="project" value="UniProtKB-EC"/>
</dbReference>
<evidence type="ECO:0000256" key="2">
    <source>
        <dbReference type="ARBA" id="ARBA00038209"/>
    </source>
</evidence>
<evidence type="ECO:0000256" key="1">
    <source>
        <dbReference type="ARBA" id="ARBA00023235"/>
    </source>
</evidence>
<dbReference type="EMBL" id="CP000553">
    <property type="protein sequence ID" value="ABM75416.1"/>
    <property type="molecule type" value="Genomic_DNA"/>
</dbReference>
<evidence type="ECO:0000313" key="7">
    <source>
        <dbReference type="Proteomes" id="UP000002592"/>
    </source>
</evidence>
<evidence type="ECO:0000313" key="6">
    <source>
        <dbReference type="EMBL" id="ABM75416.1"/>
    </source>
</evidence>
<dbReference type="EC" id="5.1.3.14" evidence="3"/>
<protein>
    <recommendedName>
        <fullName evidence="3">UDP-N-acetylglucosamine 2-epimerase (non-hydrolyzing)</fullName>
        <ecNumber evidence="3">5.1.3.14</ecNumber>
    </recommendedName>
</protein>
<dbReference type="CDD" id="cd03786">
    <property type="entry name" value="GTB_UDP-GlcNAc_2-Epimerase"/>
    <property type="match status" value="1"/>
</dbReference>
<dbReference type="InterPro" id="IPR003331">
    <property type="entry name" value="UDP_GlcNAc_Epimerase_2_dom"/>
</dbReference>
<evidence type="ECO:0000256" key="3">
    <source>
        <dbReference type="ARBA" id="ARBA00038858"/>
    </source>
</evidence>
<dbReference type="KEGG" id="pme:NATL1_08581"/>
<organism evidence="6 7">
    <name type="scientific">Prochlorococcus marinus (strain NATL1A)</name>
    <dbReference type="NCBI Taxonomy" id="167555"/>
    <lineage>
        <taxon>Bacteria</taxon>
        <taxon>Bacillati</taxon>
        <taxon>Cyanobacteriota</taxon>
        <taxon>Cyanophyceae</taxon>
        <taxon>Synechococcales</taxon>
        <taxon>Prochlorococcaceae</taxon>
        <taxon>Prochlorococcus</taxon>
    </lineage>
</organism>
<evidence type="ECO:0000256" key="4">
    <source>
        <dbReference type="RuleBase" id="RU003513"/>
    </source>
</evidence>
<dbReference type="NCBIfam" id="TIGR00236">
    <property type="entry name" value="wecB"/>
    <property type="match status" value="1"/>
</dbReference>
<name>A2C1Q6_PROM1</name>
<reference evidence="7" key="1">
    <citation type="journal article" date="2007" name="PLoS Genet.">
        <title>Patterns and implications of gene gain and loss in the evolution of Prochlorococcus.</title>
        <authorList>
            <person name="Kettler G.C."/>
            <person name="Martiny A.C."/>
            <person name="Huang K."/>
            <person name="Zucker J."/>
            <person name="Coleman M.L."/>
            <person name="Rodrigue S."/>
            <person name="Chen F."/>
            <person name="Lapidus A."/>
            <person name="Ferriera S."/>
            <person name="Johnson J."/>
            <person name="Steglich C."/>
            <person name="Church G.M."/>
            <person name="Richardson P."/>
            <person name="Chisholm S.W."/>
        </authorList>
    </citation>
    <scope>NUCLEOTIDE SEQUENCE [LARGE SCALE GENOMIC DNA]</scope>
    <source>
        <strain evidence="7">NATL1A</strain>
    </source>
</reference>
<dbReference type="HOGENOM" id="CLU_041674_1_0_3"/>